<proteinExistence type="predicted"/>
<dbReference type="Proteomes" id="UP000185728">
    <property type="component" value="Unassembled WGS sequence"/>
</dbReference>
<name>A0ABY1KJD6_9FLAO</name>
<organism evidence="1 2">
    <name type="scientific">Zobellia uliginosa</name>
    <dbReference type="NCBI Taxonomy" id="143224"/>
    <lineage>
        <taxon>Bacteria</taxon>
        <taxon>Pseudomonadati</taxon>
        <taxon>Bacteroidota</taxon>
        <taxon>Flavobacteriia</taxon>
        <taxon>Flavobacteriales</taxon>
        <taxon>Flavobacteriaceae</taxon>
        <taxon>Zobellia</taxon>
    </lineage>
</organism>
<evidence type="ECO:0000313" key="1">
    <source>
        <dbReference type="EMBL" id="SIS41473.1"/>
    </source>
</evidence>
<gene>
    <name evidence="1" type="ORF">SAMN05421766_101705</name>
</gene>
<protein>
    <submittedName>
        <fullName evidence="1">Calcineurin-like phosphoesterase superfamily domain-containing protein</fullName>
    </submittedName>
</protein>
<dbReference type="Gene3D" id="3.60.21.10">
    <property type="match status" value="1"/>
</dbReference>
<dbReference type="EMBL" id="FTOB01000001">
    <property type="protein sequence ID" value="SIS41473.1"/>
    <property type="molecule type" value="Genomic_DNA"/>
</dbReference>
<dbReference type="SUPFAM" id="SSF56300">
    <property type="entry name" value="Metallo-dependent phosphatases"/>
    <property type="match status" value="1"/>
</dbReference>
<sequence>MLQRTIKFCQSNLYDVPFFFQIFMQTYNMSSNTRLSRAYQSAKTVPFDDDSKFILFSDCHRGDNSFADDFANNRNIYYHALNFYYKEGFDYCEIGDGDELWENRFFESIFEAHKNVYGLLRKFHLSGRLHMIWGNHDMVYKDPEYVKKNLGSYFEPIDGESKELFEGITYHEGIILKHKITEQEIFLTHGHQADWWNYTFWRWSRFLVRVLWKPLQVWGIADPTSPAKNYKELIKMERRIKRWILKNQLMITIVGHTHRPRFPEPGDIPFFNDGSCVHPRSITGIEIEKGNISLIKWQISTTDDGTLRVVRVLLEGPQKLTDYQRAKKA</sequence>
<evidence type="ECO:0000313" key="2">
    <source>
        <dbReference type="Proteomes" id="UP000185728"/>
    </source>
</evidence>
<dbReference type="InterPro" id="IPR029052">
    <property type="entry name" value="Metallo-depent_PP-like"/>
</dbReference>
<reference evidence="1 2" key="1">
    <citation type="submission" date="2017-01" db="EMBL/GenBank/DDBJ databases">
        <authorList>
            <person name="Varghese N."/>
            <person name="Submissions S."/>
        </authorList>
    </citation>
    <scope>NUCLEOTIDE SEQUENCE [LARGE SCALE GENOMIC DNA]</scope>
    <source>
        <strain evidence="1 2">DSM 2061</strain>
    </source>
</reference>
<comment type="caution">
    <text evidence="1">The sequence shown here is derived from an EMBL/GenBank/DDBJ whole genome shotgun (WGS) entry which is preliminary data.</text>
</comment>
<keyword evidence="2" id="KW-1185">Reference proteome</keyword>
<accession>A0ABY1KJD6</accession>